<dbReference type="PANTHER" id="PTHR33490">
    <property type="entry name" value="BLR5614 PROTEIN-RELATED"/>
    <property type="match status" value="1"/>
</dbReference>
<reference evidence="2 3" key="1">
    <citation type="submission" date="2016-10" db="EMBL/GenBank/DDBJ databases">
        <authorList>
            <person name="de Groot N.N."/>
        </authorList>
    </citation>
    <scope>NUCLEOTIDE SEQUENCE [LARGE SCALE GENOMIC DNA]</scope>
    <source>
        <strain evidence="2 3">ATCC 35022</strain>
    </source>
</reference>
<evidence type="ECO:0000313" key="2">
    <source>
        <dbReference type="EMBL" id="SDB45384.1"/>
    </source>
</evidence>
<sequence length="273" mass="29471">MRLKIRHETSYVYGTPATRAIQILRLTPRGHDSQFVVNWRIDVDQDCRLDASRDPFGNAVQSFTVEGPLDGLTIVAEGVVETQDNSGIVHGQAERLPLPVYLRDTPLTRASPGIRALAEQASAAAGPDTLPILYAIMNGIRDRLDFIVNVTDSGTTAIDAFSHGHGVCQDFSHIFIAAARHIGLPARYVSGYLFHTEMLDGQAAGHAWAEVLVDDLGWVAFDPANGIAATDSYVRVAVGLDYLGAAPIRGTRYGGADETMEVKIMVNETARAG</sequence>
<dbReference type="InterPro" id="IPR002931">
    <property type="entry name" value="Transglutaminase-like"/>
</dbReference>
<organism evidence="2 3">
    <name type="scientific">Bauldia litoralis</name>
    <dbReference type="NCBI Taxonomy" id="665467"/>
    <lineage>
        <taxon>Bacteria</taxon>
        <taxon>Pseudomonadati</taxon>
        <taxon>Pseudomonadota</taxon>
        <taxon>Alphaproteobacteria</taxon>
        <taxon>Hyphomicrobiales</taxon>
        <taxon>Kaistiaceae</taxon>
        <taxon>Bauldia</taxon>
    </lineage>
</organism>
<dbReference type="AlphaFoldDB" id="A0A1G6DJM9"/>
<evidence type="ECO:0000313" key="3">
    <source>
        <dbReference type="Proteomes" id="UP000199071"/>
    </source>
</evidence>
<dbReference type="Gene3D" id="3.10.620.30">
    <property type="match status" value="1"/>
</dbReference>
<dbReference type="PANTHER" id="PTHR33490:SF6">
    <property type="entry name" value="SLL1049 PROTEIN"/>
    <property type="match status" value="1"/>
</dbReference>
<dbReference type="SMART" id="SM00460">
    <property type="entry name" value="TGc"/>
    <property type="match status" value="1"/>
</dbReference>
<dbReference type="GO" id="GO:0008233">
    <property type="term" value="F:peptidase activity"/>
    <property type="evidence" value="ECO:0007669"/>
    <property type="project" value="UniProtKB-KW"/>
</dbReference>
<name>A0A1G6DJM9_9HYPH</name>
<protein>
    <submittedName>
        <fullName evidence="2">Transglutaminase-like enzyme, putative cysteine protease</fullName>
    </submittedName>
</protein>
<feature type="domain" description="Transglutaminase-like" evidence="1">
    <location>
        <begin position="160"/>
        <end position="225"/>
    </location>
</feature>
<dbReference type="InterPro" id="IPR013589">
    <property type="entry name" value="Bac_transglu_N"/>
</dbReference>
<accession>A0A1G6DJM9</accession>
<keyword evidence="3" id="KW-1185">Reference proteome</keyword>
<proteinExistence type="predicted"/>
<keyword evidence="2" id="KW-0378">Hydrolase</keyword>
<dbReference type="Pfam" id="PF08379">
    <property type="entry name" value="Bact_transglu_N"/>
    <property type="match status" value="1"/>
</dbReference>
<dbReference type="STRING" id="665467.SAMN02982931_03504"/>
<dbReference type="GO" id="GO:0006508">
    <property type="term" value="P:proteolysis"/>
    <property type="evidence" value="ECO:0007669"/>
    <property type="project" value="UniProtKB-KW"/>
</dbReference>
<dbReference type="OrthoDB" id="9804023at2"/>
<gene>
    <name evidence="2" type="ORF">SAMN02982931_03504</name>
</gene>
<dbReference type="InterPro" id="IPR038765">
    <property type="entry name" value="Papain-like_cys_pep_sf"/>
</dbReference>
<dbReference type="Proteomes" id="UP000199071">
    <property type="component" value="Unassembled WGS sequence"/>
</dbReference>
<dbReference type="EMBL" id="FMXQ01000007">
    <property type="protein sequence ID" value="SDB45384.1"/>
    <property type="molecule type" value="Genomic_DNA"/>
</dbReference>
<dbReference type="Pfam" id="PF01841">
    <property type="entry name" value="Transglut_core"/>
    <property type="match status" value="1"/>
</dbReference>
<keyword evidence="2" id="KW-0645">Protease</keyword>
<dbReference type="SUPFAM" id="SSF54001">
    <property type="entry name" value="Cysteine proteinases"/>
    <property type="match status" value="1"/>
</dbReference>
<evidence type="ECO:0000259" key="1">
    <source>
        <dbReference type="SMART" id="SM00460"/>
    </source>
</evidence>
<dbReference type="RefSeq" id="WP_090878291.1">
    <property type="nucleotide sequence ID" value="NZ_FMXQ01000007.1"/>
</dbReference>